<dbReference type="Pfam" id="PF14807">
    <property type="entry name" value="AP4E_app_platf"/>
    <property type="match status" value="1"/>
</dbReference>
<reference evidence="7" key="1">
    <citation type="submission" date="2022-01" db="EMBL/GenBank/DDBJ databases">
        <authorList>
            <person name="Braso-Vives M."/>
        </authorList>
    </citation>
    <scope>NUCLEOTIDE SEQUENCE</scope>
</reference>
<evidence type="ECO:0000256" key="5">
    <source>
        <dbReference type="SAM" id="MobiDB-lite"/>
    </source>
</evidence>
<comment type="subcellular location">
    <subcellularLocation>
        <location evidence="1">Endomembrane system</location>
    </subcellularLocation>
</comment>
<feature type="compositionally biased region" description="Basic and acidic residues" evidence="5">
    <location>
        <begin position="904"/>
        <end position="950"/>
    </location>
</feature>
<dbReference type="AlphaFoldDB" id="A0A8J9ZE82"/>
<dbReference type="GO" id="GO:0006886">
    <property type="term" value="P:intracellular protein transport"/>
    <property type="evidence" value="ECO:0007669"/>
    <property type="project" value="InterPro"/>
</dbReference>
<dbReference type="InterPro" id="IPR017109">
    <property type="entry name" value="AP4_complex_esu"/>
</dbReference>
<feature type="domain" description="AP-4 complex subunit epsilon-1 C-terminal" evidence="6">
    <location>
        <begin position="1146"/>
        <end position="1252"/>
    </location>
</feature>
<sequence>MTEVMERTLASLPMFVKGELGGSFGASRGFQSLIKAIGESQSKHEEERIMKKEVNYLQQKLTQPDISKKQMKELLVRLVYCNMLGHDITFGYIHALKLAQQGGLVEKRVGYLAVSLFLHEDHELIMLLINTIQKDLKSTNILHVCMGLTAVCALISTEMIPALLPMVEDKLQHPKEVVRKKAIMALHRFYLKAPNMVQHIHEKFRKVLCDRDPGVMGASLNIFYELIKEDAEKHRDLTNTFACIMKQVIGGKLTNDFTYHSVPAPWIQVQLLRIMGMLGAGHKKNSEQIYAVLDETLDKSEINHNIGYAVLYECVRTVTAIHPKPALLEKAAERIGRFLRSNNNNLRYLGITALTSMLPVLPGVAGEHQMVVIECLDDPDETLQRKTLDLLYRMTGPTNVTVICDRLLSHLSTTADTYLKSDLVTKITQLAERYPSRISLLNNHTFAPSNEWFITTMNRVFELGSDLVPNDVAQNLLLLLAEGTDDESEDAELRLHAVQSYLGLVKRPHLPDILVQVSCWTLGEYSYLLTDVEPRDVLLRLLPLLERDYPSTETSGWVFTAVCKLCAQMGRVPEEVVLVCEQYVSCLDVDLRQRAAELLELQTDVPLMQTVLPVDASCEDLQLTKIDPSLSFLDEFVSEALAQGAAPYKPRQQRQSETLAMEDKAQAALFSGLNFKPYDTPLVPPSLTASSTPPSSQSKGVSEPSGSLSSGGSGASSEKLDGLGLKTRGVRKIWSKDGCTKVKKMAASTLEVTQERQEETREVVLEGLDKSSYSGSAHVEPSPVVASPAQHGDDLPDLQEDRRKQQLASALFSGLQQGGTAQAPRGRGILKTSRRGKTRGPAVGNLLEGIDTLEISAQDSLNPTSNRTDILTSAETQDNILDLEDVLQLDPISTGVLKTSSTSDKTDNTRHMESSLEDDLKTVEKYSKDITDSRQSDMLEKTLNPERNIEELSNNRTKQSTEELQESLQSEDLVLGLDRPQVLPTSTSTDSILDRENSSERMKFDSGTEIATTLPEELMKLPHSVEHVELCGDEIVRLSLCKVWKPEEFVVVIFLTNHSGNRVVTDVCVKLEPSSNFQCYIGGKEASCIVEDKIAPCSCSVHSAHLSCKAPALSMHLGGELSYKDHTLTNRRLFFTCPVHLSDVVRSLELTTEQYGEKWPLTSHDKRLKLETTEVTKVAVVMETLQGRLGIHHVDTIGNEGIASGTLLQQGLCLLHVKVTTKVNTSTVELWAKSNSQLFTECVARECAAIFK</sequence>
<feature type="compositionally biased region" description="Low complexity" evidence="5">
    <location>
        <begin position="685"/>
        <end position="708"/>
    </location>
</feature>
<dbReference type="OrthoDB" id="29308at2759"/>
<evidence type="ECO:0000313" key="7">
    <source>
        <dbReference type="EMBL" id="CAH1252327.1"/>
    </source>
</evidence>
<keyword evidence="2" id="KW-0813">Transport</keyword>
<keyword evidence="3" id="KW-0653">Protein transport</keyword>
<feature type="region of interest" description="Disordered" evidence="5">
    <location>
        <begin position="684"/>
        <end position="722"/>
    </location>
</feature>
<accession>A0A8J9ZE82</accession>
<dbReference type="SUPFAM" id="SSF48371">
    <property type="entry name" value="ARM repeat"/>
    <property type="match status" value="1"/>
</dbReference>
<dbReference type="GO" id="GO:0012505">
    <property type="term" value="C:endomembrane system"/>
    <property type="evidence" value="ECO:0007669"/>
    <property type="project" value="UniProtKB-SubCell"/>
</dbReference>
<name>A0A8J9ZE82_BRALA</name>
<dbReference type="SMART" id="SM01356">
    <property type="entry name" value="AP4E_app_platf"/>
    <property type="match status" value="1"/>
</dbReference>
<evidence type="ECO:0000256" key="2">
    <source>
        <dbReference type="ARBA" id="ARBA00022448"/>
    </source>
</evidence>
<evidence type="ECO:0000256" key="4">
    <source>
        <dbReference type="ARBA" id="ARBA00023136"/>
    </source>
</evidence>
<dbReference type="EMBL" id="OV696704">
    <property type="protein sequence ID" value="CAH1252327.1"/>
    <property type="molecule type" value="Genomic_DNA"/>
</dbReference>
<protein>
    <submittedName>
        <fullName evidence="7">AP4E1 protein</fullName>
    </submittedName>
</protein>
<proteinExistence type="predicted"/>
<dbReference type="InterPro" id="IPR016024">
    <property type="entry name" value="ARM-type_fold"/>
</dbReference>
<evidence type="ECO:0000259" key="6">
    <source>
        <dbReference type="SMART" id="SM01356"/>
    </source>
</evidence>
<dbReference type="Pfam" id="PF01602">
    <property type="entry name" value="Adaptin_N"/>
    <property type="match status" value="1"/>
</dbReference>
<dbReference type="InterPro" id="IPR028269">
    <property type="entry name" value="AP4E1_C"/>
</dbReference>
<dbReference type="Gene3D" id="1.25.10.10">
    <property type="entry name" value="Leucine-rich Repeat Variant"/>
    <property type="match status" value="1"/>
</dbReference>
<evidence type="ECO:0000313" key="8">
    <source>
        <dbReference type="Proteomes" id="UP000838412"/>
    </source>
</evidence>
<feature type="region of interest" description="Disordered" evidence="5">
    <location>
        <begin position="813"/>
        <end position="844"/>
    </location>
</feature>
<feature type="region of interest" description="Disordered" evidence="5">
    <location>
        <begin position="898"/>
        <end position="968"/>
    </location>
</feature>
<evidence type="ECO:0000256" key="3">
    <source>
        <dbReference type="ARBA" id="ARBA00022927"/>
    </source>
</evidence>
<dbReference type="InterPro" id="IPR050840">
    <property type="entry name" value="Adaptor_Complx_Large_Subunit"/>
</dbReference>
<dbReference type="PIRSF" id="PIRSF037097">
    <property type="entry name" value="AP4_complex_epsilon"/>
    <property type="match status" value="1"/>
</dbReference>
<feature type="region of interest" description="Disordered" evidence="5">
    <location>
        <begin position="771"/>
        <end position="797"/>
    </location>
</feature>
<dbReference type="InterPro" id="IPR002553">
    <property type="entry name" value="Clathrin/coatomer_adapt-like_N"/>
</dbReference>
<evidence type="ECO:0000256" key="1">
    <source>
        <dbReference type="ARBA" id="ARBA00004308"/>
    </source>
</evidence>
<dbReference type="Proteomes" id="UP000838412">
    <property type="component" value="Chromosome 19"/>
</dbReference>
<keyword evidence="4" id="KW-0472">Membrane</keyword>
<dbReference type="GO" id="GO:0016192">
    <property type="term" value="P:vesicle-mediated transport"/>
    <property type="evidence" value="ECO:0007669"/>
    <property type="project" value="InterPro"/>
</dbReference>
<organism evidence="7 8">
    <name type="scientific">Branchiostoma lanceolatum</name>
    <name type="common">Common lancelet</name>
    <name type="synonym">Amphioxus lanceolatum</name>
    <dbReference type="NCBI Taxonomy" id="7740"/>
    <lineage>
        <taxon>Eukaryota</taxon>
        <taxon>Metazoa</taxon>
        <taxon>Chordata</taxon>
        <taxon>Cephalochordata</taxon>
        <taxon>Leptocardii</taxon>
        <taxon>Amphioxiformes</taxon>
        <taxon>Branchiostomatidae</taxon>
        <taxon>Branchiostoma</taxon>
    </lineage>
</organism>
<dbReference type="PANTHER" id="PTHR22780">
    <property type="entry name" value="ADAPTIN, ALPHA/GAMMA/EPSILON"/>
    <property type="match status" value="1"/>
</dbReference>
<dbReference type="InterPro" id="IPR011989">
    <property type="entry name" value="ARM-like"/>
</dbReference>
<dbReference type="GO" id="GO:0030124">
    <property type="term" value="C:AP-4 adaptor complex"/>
    <property type="evidence" value="ECO:0007669"/>
    <property type="project" value="InterPro"/>
</dbReference>
<gene>
    <name evidence="7" type="primary">AP4E1</name>
    <name evidence="7" type="ORF">BLAG_LOCUS12417</name>
</gene>
<keyword evidence="8" id="KW-1185">Reference proteome</keyword>